<dbReference type="EMBL" id="JADXDR010000129">
    <property type="protein sequence ID" value="KAI7838299.1"/>
    <property type="molecule type" value="Genomic_DNA"/>
</dbReference>
<evidence type="ECO:0000313" key="3">
    <source>
        <dbReference type="EMBL" id="KAI7838299.1"/>
    </source>
</evidence>
<organism evidence="3 4">
    <name type="scientific">Chlorella ohadii</name>
    <dbReference type="NCBI Taxonomy" id="2649997"/>
    <lineage>
        <taxon>Eukaryota</taxon>
        <taxon>Viridiplantae</taxon>
        <taxon>Chlorophyta</taxon>
        <taxon>core chlorophytes</taxon>
        <taxon>Trebouxiophyceae</taxon>
        <taxon>Chlorellales</taxon>
        <taxon>Chlorellaceae</taxon>
        <taxon>Chlorella clade</taxon>
        <taxon>Chlorella</taxon>
    </lineage>
</organism>
<feature type="transmembrane region" description="Helical" evidence="2">
    <location>
        <begin position="20"/>
        <end position="40"/>
    </location>
</feature>
<feature type="compositionally biased region" description="Low complexity" evidence="1">
    <location>
        <begin position="132"/>
        <end position="146"/>
    </location>
</feature>
<dbReference type="Proteomes" id="UP001205105">
    <property type="component" value="Unassembled WGS sequence"/>
</dbReference>
<reference evidence="3" key="1">
    <citation type="submission" date="2020-11" db="EMBL/GenBank/DDBJ databases">
        <title>Chlorella ohadii genome sequencing and assembly.</title>
        <authorList>
            <person name="Murik O."/>
            <person name="Treves H."/>
            <person name="Kedem I."/>
            <person name="Shotland Y."/>
            <person name="Kaplan A."/>
        </authorList>
    </citation>
    <scope>NUCLEOTIDE SEQUENCE</scope>
    <source>
        <strain evidence="3">1</strain>
    </source>
</reference>
<evidence type="ECO:0000313" key="4">
    <source>
        <dbReference type="Proteomes" id="UP001205105"/>
    </source>
</evidence>
<sequence>MADPQKPAGPRKVTPLELLGAGGLALLLGAGAGFFSHFVGTAKQLAEDGIDPRTRLRFLPIAVKALAASSAVCAGMGVVAVGGWKLAGLQYKEIAEVSSWDDALALAKQQREVVQQLFKQQLSGPPDEQQQREQQQQQQQRGAAER</sequence>
<name>A0AAD5DKX3_9CHLO</name>
<keyword evidence="2" id="KW-0812">Transmembrane</keyword>
<dbReference type="AlphaFoldDB" id="A0AAD5DKX3"/>
<evidence type="ECO:0000256" key="1">
    <source>
        <dbReference type="SAM" id="MobiDB-lite"/>
    </source>
</evidence>
<comment type="caution">
    <text evidence="3">The sequence shown here is derived from an EMBL/GenBank/DDBJ whole genome shotgun (WGS) entry which is preliminary data.</text>
</comment>
<accession>A0AAD5DKX3</accession>
<feature type="region of interest" description="Disordered" evidence="1">
    <location>
        <begin position="119"/>
        <end position="146"/>
    </location>
</feature>
<proteinExistence type="predicted"/>
<feature type="transmembrane region" description="Helical" evidence="2">
    <location>
        <begin position="61"/>
        <end position="84"/>
    </location>
</feature>
<evidence type="ECO:0000256" key="2">
    <source>
        <dbReference type="SAM" id="Phobius"/>
    </source>
</evidence>
<gene>
    <name evidence="3" type="ORF">COHA_007869</name>
</gene>
<keyword evidence="2" id="KW-1133">Transmembrane helix</keyword>
<protein>
    <submittedName>
        <fullName evidence="3">Uncharacterized protein</fullName>
    </submittedName>
</protein>
<keyword evidence="4" id="KW-1185">Reference proteome</keyword>
<keyword evidence="2" id="KW-0472">Membrane</keyword>